<protein>
    <submittedName>
        <fullName evidence="1">Uncharacterized protein</fullName>
    </submittedName>
</protein>
<accession>A0A8S1XUT1</accession>
<evidence type="ECO:0000313" key="2">
    <source>
        <dbReference type="Proteomes" id="UP000683925"/>
    </source>
</evidence>
<dbReference type="GO" id="GO:0097361">
    <property type="term" value="C:cytosolic [4Fe-4S] assembly targeting complex"/>
    <property type="evidence" value="ECO:0007669"/>
    <property type="project" value="TreeGrafter"/>
</dbReference>
<name>A0A8S1XUT1_PAROT</name>
<organism evidence="1 2">
    <name type="scientific">Paramecium octaurelia</name>
    <dbReference type="NCBI Taxonomy" id="43137"/>
    <lineage>
        <taxon>Eukaryota</taxon>
        <taxon>Sar</taxon>
        <taxon>Alveolata</taxon>
        <taxon>Ciliophora</taxon>
        <taxon>Intramacronucleata</taxon>
        <taxon>Oligohymenophorea</taxon>
        <taxon>Peniculida</taxon>
        <taxon>Parameciidae</taxon>
        <taxon>Paramecium</taxon>
    </lineage>
</organism>
<evidence type="ECO:0000313" key="1">
    <source>
        <dbReference type="EMBL" id="CAD8204807.1"/>
    </source>
</evidence>
<dbReference type="OrthoDB" id="300748at2759"/>
<proteinExistence type="predicted"/>
<dbReference type="InterPro" id="IPR001680">
    <property type="entry name" value="WD40_rpt"/>
</dbReference>
<dbReference type="EMBL" id="CAJJDP010000134">
    <property type="protein sequence ID" value="CAD8204807.1"/>
    <property type="molecule type" value="Genomic_DNA"/>
</dbReference>
<comment type="caution">
    <text evidence="1">The sequence shown here is derived from an EMBL/GenBank/DDBJ whole genome shotgun (WGS) entry which is preliminary data.</text>
</comment>
<dbReference type="GO" id="GO:0016226">
    <property type="term" value="P:iron-sulfur cluster assembly"/>
    <property type="evidence" value="ECO:0007669"/>
    <property type="project" value="TreeGrafter"/>
</dbReference>
<dbReference type="AlphaFoldDB" id="A0A8S1XUT1"/>
<keyword evidence="2" id="KW-1185">Reference proteome</keyword>
<gene>
    <name evidence="1" type="ORF">POCTA_138.1.T1330189</name>
</gene>
<dbReference type="PANTHER" id="PTHR19920">
    <property type="entry name" value="WD40 PROTEIN CIAO1"/>
    <property type="match status" value="1"/>
</dbReference>
<dbReference type="OMA" id="PYCYAIA"/>
<dbReference type="Pfam" id="PF00400">
    <property type="entry name" value="WD40"/>
    <property type="match status" value="1"/>
</dbReference>
<dbReference type="Proteomes" id="UP000683925">
    <property type="component" value="Unassembled WGS sequence"/>
</dbReference>
<reference evidence="1" key="1">
    <citation type="submission" date="2021-01" db="EMBL/GenBank/DDBJ databases">
        <authorList>
            <consortium name="Genoscope - CEA"/>
            <person name="William W."/>
        </authorList>
    </citation>
    <scope>NUCLEOTIDE SEQUENCE</scope>
</reference>
<dbReference type="PANTHER" id="PTHR19920:SF0">
    <property type="entry name" value="CYTOSOLIC IRON-SULFUR PROTEIN ASSEMBLY PROTEIN CIAO1-RELATED"/>
    <property type="match status" value="1"/>
</dbReference>
<sequence>MFSPQIMENLNHYQCSQNHNRPIKSACIEPNYPQNKRFFCEECFKAITIEVHPLSYVRQKFEDDLKTSIQQCEISISPFLNLLKQFEQNICSLKEQILQEINSLINITSESIQKIQALIKKQFSYSFIDALEKLSKKTPIYYQPLLLIPNIKAFNNAWISQLDERLGRFLQFDQSKQAVEILKNIKNFQTFPNTFVSQQQSIFIHSHNAIQENQKSIKIDQNLFSIKHPYCYAIAINKEKNVIVSSSNKNLSIFQINQGSIKLEQFCDNKYSKYIVTLIFLKSATANNTFISGSQDSNIVIWFQNRTLNQKYSWEPKFLLQGHASCINCTISSNKWCCQQTVREHSNSVFGLSINSQGNQLISCGRDLLNLVMQNQNTQNWQIKQKIYTQNYGYRLSFINDNIFTFQPHLKNKSEIEIFQIDPNTKNYIKLRNLQLQGTKMACYYYFPQVYIPQLSMLITKNGHYVDFIKFSFTQQHLFQDCKLEAALDFGVLSYGEIFGTISEDGEYLITWDLLSLCIQIKNSIEAQQSYNNAFRTYSYVSI</sequence>